<dbReference type="InterPro" id="IPR003439">
    <property type="entry name" value="ABC_transporter-like_ATP-bd"/>
</dbReference>
<evidence type="ECO:0000259" key="4">
    <source>
        <dbReference type="PROSITE" id="PS50893"/>
    </source>
</evidence>
<accession>A0A0S6UHD8</accession>
<evidence type="ECO:0000313" key="5">
    <source>
        <dbReference type="EMBL" id="GAF27219.1"/>
    </source>
</evidence>
<dbReference type="GO" id="GO:0016887">
    <property type="term" value="F:ATP hydrolysis activity"/>
    <property type="evidence" value="ECO:0007669"/>
    <property type="project" value="InterPro"/>
</dbReference>
<proteinExistence type="predicted"/>
<keyword evidence="1" id="KW-0813">Transport</keyword>
<dbReference type="PROSITE" id="PS50893">
    <property type="entry name" value="ABC_TRANSPORTER_2"/>
    <property type="match status" value="1"/>
</dbReference>
<gene>
    <name evidence="5" type="ORF">MTY_2560</name>
</gene>
<dbReference type="RefSeq" id="WP_036372673.1">
    <property type="nucleotide sequence ID" value="NZ_DF238840.1"/>
</dbReference>
<evidence type="ECO:0000256" key="2">
    <source>
        <dbReference type="ARBA" id="ARBA00022741"/>
    </source>
</evidence>
<reference evidence="5" key="1">
    <citation type="journal article" date="2014" name="Gene">
        <title>Genome-guided analysis of transformation efficiency and carbon dioxide assimilation by Moorella thermoacetica Y72.</title>
        <authorList>
            <person name="Tsukahara K."/>
            <person name="Kita A."/>
            <person name="Nakashimada Y."/>
            <person name="Hoshino T."/>
            <person name="Murakami K."/>
        </authorList>
    </citation>
    <scope>NUCLEOTIDE SEQUENCE [LARGE SCALE GENOMIC DNA]</scope>
    <source>
        <strain evidence="5">Y72</strain>
    </source>
</reference>
<keyword evidence="3" id="KW-0067">ATP-binding</keyword>
<dbReference type="PANTHER" id="PTHR42734">
    <property type="entry name" value="METAL TRANSPORT SYSTEM ATP-BINDING PROTEIN TM_0124-RELATED"/>
    <property type="match status" value="1"/>
</dbReference>
<protein>
    <submittedName>
        <fullName evidence="5">ABC-type cobalamin/Fe3+-siderophores transport systems, ATPase components</fullName>
    </submittedName>
</protein>
<dbReference type="AlphaFoldDB" id="A0A0S6UHD8"/>
<sequence>MVPVVIKIKNAVVSYREDVALRGVSLEVKAGELIGIIGPNGAGKTTLLTLVNGLGHLLQGEVWVLGHNLARGCPAALRSKIGYVPQLPAIDPRMPVTAREVVMMGRYGRLGFFHRPGPGDWQVVDRMLELVGMTALAGRPIGHLSGGEQQRVAIARALAQEPSILLLDEPTASLDRRAQQQILQLVQRIHKERKLTTLMVTHSLAGLTGLCDCLVLMKKGRIWKTGNPEELLQDRVLEQLF</sequence>
<dbReference type="Proteomes" id="UP000063718">
    <property type="component" value="Unassembled WGS sequence"/>
</dbReference>
<dbReference type="GO" id="GO:0005524">
    <property type="term" value="F:ATP binding"/>
    <property type="evidence" value="ECO:0007669"/>
    <property type="project" value="UniProtKB-KW"/>
</dbReference>
<evidence type="ECO:0000256" key="1">
    <source>
        <dbReference type="ARBA" id="ARBA00022448"/>
    </source>
</evidence>
<evidence type="ECO:0000256" key="3">
    <source>
        <dbReference type="ARBA" id="ARBA00022840"/>
    </source>
</evidence>
<dbReference type="SMART" id="SM00382">
    <property type="entry name" value="AAA"/>
    <property type="match status" value="1"/>
</dbReference>
<dbReference type="EMBL" id="DF238840">
    <property type="protein sequence ID" value="GAF27219.1"/>
    <property type="molecule type" value="Genomic_DNA"/>
</dbReference>
<name>A0A0S6UHD8_NEOTH</name>
<dbReference type="Pfam" id="PF00005">
    <property type="entry name" value="ABC_tran"/>
    <property type="match status" value="1"/>
</dbReference>
<dbReference type="Gene3D" id="3.40.50.300">
    <property type="entry name" value="P-loop containing nucleotide triphosphate hydrolases"/>
    <property type="match status" value="1"/>
</dbReference>
<dbReference type="InterPro" id="IPR017871">
    <property type="entry name" value="ABC_transporter-like_CS"/>
</dbReference>
<dbReference type="PROSITE" id="PS00211">
    <property type="entry name" value="ABC_TRANSPORTER_1"/>
    <property type="match status" value="1"/>
</dbReference>
<dbReference type="CDD" id="cd03235">
    <property type="entry name" value="ABC_Metallic_Cations"/>
    <property type="match status" value="1"/>
</dbReference>
<dbReference type="InterPro" id="IPR050153">
    <property type="entry name" value="Metal_Ion_Import_ABC"/>
</dbReference>
<organism evidence="5">
    <name type="scientific">Moorella thermoacetica Y72</name>
    <dbReference type="NCBI Taxonomy" id="1325331"/>
    <lineage>
        <taxon>Bacteria</taxon>
        <taxon>Bacillati</taxon>
        <taxon>Bacillota</taxon>
        <taxon>Clostridia</taxon>
        <taxon>Neomoorellales</taxon>
        <taxon>Neomoorellaceae</taxon>
        <taxon>Neomoorella</taxon>
    </lineage>
</organism>
<dbReference type="FunFam" id="3.40.50.300:FF:000134">
    <property type="entry name" value="Iron-enterobactin ABC transporter ATP-binding protein"/>
    <property type="match status" value="1"/>
</dbReference>
<dbReference type="InterPro" id="IPR003593">
    <property type="entry name" value="AAA+_ATPase"/>
</dbReference>
<dbReference type="InterPro" id="IPR027417">
    <property type="entry name" value="P-loop_NTPase"/>
</dbReference>
<keyword evidence="2" id="KW-0547">Nucleotide-binding</keyword>
<dbReference type="SUPFAM" id="SSF52540">
    <property type="entry name" value="P-loop containing nucleoside triphosphate hydrolases"/>
    <property type="match status" value="1"/>
</dbReference>
<feature type="domain" description="ABC transporter" evidence="4">
    <location>
        <begin position="6"/>
        <end position="240"/>
    </location>
</feature>